<evidence type="ECO:0000259" key="2">
    <source>
        <dbReference type="Pfam" id="PF00149"/>
    </source>
</evidence>
<dbReference type="PANTHER" id="PTHR43143:SF1">
    <property type="entry name" value="SERINE_THREONINE-PROTEIN PHOSPHATASE CPPED1"/>
    <property type="match status" value="1"/>
</dbReference>
<name>A0ABT4Q6Y0_9BACL</name>
<evidence type="ECO:0000256" key="1">
    <source>
        <dbReference type="SAM" id="SignalP"/>
    </source>
</evidence>
<dbReference type="InterPro" id="IPR004843">
    <property type="entry name" value="Calcineurin-like_PHP"/>
</dbReference>
<dbReference type="PANTHER" id="PTHR43143">
    <property type="entry name" value="METALLOPHOSPHOESTERASE, CALCINEURIN SUPERFAMILY"/>
    <property type="match status" value="1"/>
</dbReference>
<organism evidence="3 4">
    <name type="scientific">Paenibacillus gyeongsangnamensis</name>
    <dbReference type="NCBI Taxonomy" id="3388067"/>
    <lineage>
        <taxon>Bacteria</taxon>
        <taxon>Bacillati</taxon>
        <taxon>Bacillota</taxon>
        <taxon>Bacilli</taxon>
        <taxon>Bacillales</taxon>
        <taxon>Paenibacillaceae</taxon>
        <taxon>Paenibacillus</taxon>
    </lineage>
</organism>
<sequence length="351" mass="39343">MKRWLLSSTIAALTALSGTLIPAGLPNAAPTAARIAKPPVPRPEEPRLAFPVISDVHVQAWDAKSQAKLAAALQDLNRIRPKADALVINGDLTNGMPADYARLAKLLKQYPHPRNMLFSIGNHEFYKAWFKEGGGESRSAFPNGETEQASIERFLRFAGVENVYFERRLNGYTFIFLGSEQYRQSHPDNLEDAYLSGEQLQWLRTTLKKAAVDGKPIFVFLHQPLPYTVSGTSFCCVNNRGIIQHEELKEILSSYQQVIFFSGHTHWKLKLPTTLKRDGFTMVNSSAVVQPWTGDGKGGENASGPNESEGLYVEVYGDEVQIKGRDFFRRRWIPEAQFSLPIPMGTNRPHE</sequence>
<keyword evidence="4" id="KW-1185">Reference proteome</keyword>
<dbReference type="InterPro" id="IPR051918">
    <property type="entry name" value="STPP_CPPED1"/>
</dbReference>
<dbReference type="Pfam" id="PF00149">
    <property type="entry name" value="Metallophos"/>
    <property type="match status" value="1"/>
</dbReference>
<feature type="signal peptide" evidence="1">
    <location>
        <begin position="1"/>
        <end position="28"/>
    </location>
</feature>
<accession>A0ABT4Q6Y0</accession>
<dbReference type="InterPro" id="IPR029052">
    <property type="entry name" value="Metallo-depent_PP-like"/>
</dbReference>
<dbReference type="EMBL" id="JAQAGZ010000005">
    <property type="protein sequence ID" value="MCZ8512628.1"/>
    <property type="molecule type" value="Genomic_DNA"/>
</dbReference>
<feature type="chain" id="PRO_5046940815" evidence="1">
    <location>
        <begin position="29"/>
        <end position="351"/>
    </location>
</feature>
<dbReference type="Proteomes" id="UP001527882">
    <property type="component" value="Unassembled WGS sequence"/>
</dbReference>
<evidence type="ECO:0000313" key="3">
    <source>
        <dbReference type="EMBL" id="MCZ8512628.1"/>
    </source>
</evidence>
<feature type="domain" description="Calcineurin-like phosphoesterase" evidence="2">
    <location>
        <begin position="52"/>
        <end position="267"/>
    </location>
</feature>
<proteinExistence type="predicted"/>
<keyword evidence="1" id="KW-0732">Signal</keyword>
<protein>
    <submittedName>
        <fullName evidence="3">Metallophosphoesterase</fullName>
    </submittedName>
</protein>
<dbReference type="RefSeq" id="WP_269881075.1">
    <property type="nucleotide sequence ID" value="NZ_JAQAGZ010000005.1"/>
</dbReference>
<gene>
    <name evidence="3" type="ORF">O9H85_09420</name>
</gene>
<comment type="caution">
    <text evidence="3">The sequence shown here is derived from an EMBL/GenBank/DDBJ whole genome shotgun (WGS) entry which is preliminary data.</text>
</comment>
<reference evidence="3 4" key="1">
    <citation type="submission" date="2022-12" db="EMBL/GenBank/DDBJ databases">
        <title>Draft genome sequence of Paenibacillus sp. dW9.</title>
        <authorList>
            <person name="Choi E.-W."/>
            <person name="Kim D.-U."/>
        </authorList>
    </citation>
    <scope>NUCLEOTIDE SEQUENCE [LARGE SCALE GENOMIC DNA]</scope>
    <source>
        <strain evidence="4">dW9</strain>
    </source>
</reference>
<evidence type="ECO:0000313" key="4">
    <source>
        <dbReference type="Proteomes" id="UP001527882"/>
    </source>
</evidence>
<dbReference type="SUPFAM" id="SSF56300">
    <property type="entry name" value="Metallo-dependent phosphatases"/>
    <property type="match status" value="1"/>
</dbReference>
<dbReference type="Gene3D" id="3.60.21.10">
    <property type="match status" value="1"/>
</dbReference>